<feature type="compositionally biased region" description="Low complexity" evidence="1">
    <location>
        <begin position="154"/>
        <end position="165"/>
    </location>
</feature>
<feature type="compositionally biased region" description="Low complexity" evidence="1">
    <location>
        <begin position="261"/>
        <end position="271"/>
    </location>
</feature>
<feature type="compositionally biased region" description="Basic and acidic residues" evidence="1">
    <location>
        <begin position="325"/>
        <end position="339"/>
    </location>
</feature>
<comment type="caution">
    <text evidence="2">The sequence shown here is derived from an EMBL/GenBank/DDBJ whole genome shotgun (WGS) entry which is preliminary data.</text>
</comment>
<feature type="compositionally biased region" description="Basic and acidic residues" evidence="1">
    <location>
        <begin position="414"/>
        <end position="425"/>
    </location>
</feature>
<evidence type="ECO:0000313" key="3">
    <source>
        <dbReference type="Proteomes" id="UP000221165"/>
    </source>
</evidence>
<proteinExistence type="predicted"/>
<dbReference type="RefSeq" id="XP_067916847.1">
    <property type="nucleotide sequence ID" value="XM_068071177.1"/>
</dbReference>
<feature type="compositionally biased region" description="Low complexity" evidence="1">
    <location>
        <begin position="74"/>
        <end position="90"/>
    </location>
</feature>
<feature type="non-terminal residue" evidence="2">
    <location>
        <position position="425"/>
    </location>
</feature>
<feature type="compositionally biased region" description="Basic and acidic residues" evidence="1">
    <location>
        <begin position="385"/>
        <end position="399"/>
    </location>
</feature>
<dbReference type="VEuPathDB" id="ToxoDB:CSUI_011076"/>
<gene>
    <name evidence="2" type="ORF">CSUI_011076</name>
</gene>
<organism evidence="2 3">
    <name type="scientific">Cystoisospora suis</name>
    <dbReference type="NCBI Taxonomy" id="483139"/>
    <lineage>
        <taxon>Eukaryota</taxon>
        <taxon>Sar</taxon>
        <taxon>Alveolata</taxon>
        <taxon>Apicomplexa</taxon>
        <taxon>Conoidasida</taxon>
        <taxon>Coccidia</taxon>
        <taxon>Eucoccidiorida</taxon>
        <taxon>Eimeriorina</taxon>
        <taxon>Sarcocystidae</taxon>
        <taxon>Cystoisospora</taxon>
    </lineage>
</organism>
<feature type="region of interest" description="Disordered" evidence="1">
    <location>
        <begin position="1"/>
        <end position="425"/>
    </location>
</feature>
<feature type="compositionally biased region" description="Low complexity" evidence="1">
    <location>
        <begin position="44"/>
        <end position="59"/>
    </location>
</feature>
<dbReference type="EMBL" id="MIGC01009519">
    <property type="protein sequence ID" value="PHJ15113.1"/>
    <property type="molecule type" value="Genomic_DNA"/>
</dbReference>
<evidence type="ECO:0000256" key="1">
    <source>
        <dbReference type="SAM" id="MobiDB-lite"/>
    </source>
</evidence>
<feature type="compositionally biased region" description="Low complexity" evidence="1">
    <location>
        <begin position="176"/>
        <end position="189"/>
    </location>
</feature>
<sequence length="425" mass="45177">MPSFYEKEGSFSSSSFSSSYRQSEGYQHDGMLRGHDGDEVYVHSTLSSSSSSSSASPGSQIKKNHSQRNRDSFSDNPSSSPRPNHSSCSSLQPAVGERSPRFTIPSSAPPSSLDSSSSSGFRSSSTRSHNTFASSSSSFSSGPSCIPKAPPLFSSSSSSFGNPSSTIGREEKKSSYRAAASSSCSSSDSQVKILTDHRDSSKTRTSCRRGRRSTPSSFRSHRSSYSSLQETEVASQEEDTEEIPHFTLGGGGGEAEGRQDSSSGNSSSTSTSRRRSTSSFGYPSEGGRGGAPKSSLSSLPRKKFIYQSVQMSAPPFDQSVTGMEGEVRMRERNNDRGVEEDSSSSSSAYQPHRPHSSSSSGSAVEETTKGTSHGETAGASAVYTGRKEEIKKDSQKDTADPSILPGSVPSPSSRENKARRGEEEK</sequence>
<accession>A0A2C6KFF1</accession>
<name>A0A2C6KFF1_9APIC</name>
<dbReference type="Proteomes" id="UP000221165">
    <property type="component" value="Unassembled WGS sequence"/>
</dbReference>
<dbReference type="GeneID" id="94434388"/>
<feature type="compositionally biased region" description="Basic and acidic residues" evidence="1">
    <location>
        <begin position="26"/>
        <end position="41"/>
    </location>
</feature>
<feature type="compositionally biased region" description="Low complexity" evidence="1">
    <location>
        <begin position="105"/>
        <end position="144"/>
    </location>
</feature>
<evidence type="ECO:0000313" key="2">
    <source>
        <dbReference type="EMBL" id="PHJ15113.1"/>
    </source>
</evidence>
<dbReference type="AlphaFoldDB" id="A0A2C6KFF1"/>
<feature type="compositionally biased region" description="Low complexity" evidence="1">
    <location>
        <begin position="213"/>
        <end position="227"/>
    </location>
</feature>
<reference evidence="2 3" key="1">
    <citation type="journal article" date="2017" name="Int. J. Parasitol.">
        <title>The genome of the protozoan parasite Cystoisospora suis and a reverse vaccinology approach to identify vaccine candidates.</title>
        <authorList>
            <person name="Palmieri N."/>
            <person name="Shrestha A."/>
            <person name="Ruttkowski B."/>
            <person name="Beck T."/>
            <person name="Vogl C."/>
            <person name="Tomley F."/>
            <person name="Blake D.P."/>
            <person name="Joachim A."/>
        </authorList>
    </citation>
    <scope>NUCLEOTIDE SEQUENCE [LARGE SCALE GENOMIC DNA]</scope>
    <source>
        <strain evidence="2 3">Wien I</strain>
    </source>
</reference>
<keyword evidence="3" id="KW-1185">Reference proteome</keyword>
<feature type="compositionally biased region" description="Low complexity" evidence="1">
    <location>
        <begin position="10"/>
        <end position="19"/>
    </location>
</feature>
<protein>
    <submittedName>
        <fullName evidence="2">Uncharacterized protein</fullName>
    </submittedName>
</protein>